<dbReference type="Proteomes" id="UP000315724">
    <property type="component" value="Chromosome"/>
</dbReference>
<dbReference type="Pfam" id="PF07583">
    <property type="entry name" value="PSCyt2"/>
    <property type="match status" value="1"/>
</dbReference>
<dbReference type="InterPro" id="IPR022655">
    <property type="entry name" value="DUF1553"/>
</dbReference>
<dbReference type="EMBL" id="CP036267">
    <property type="protein sequence ID" value="QDT34373.1"/>
    <property type="molecule type" value="Genomic_DNA"/>
</dbReference>
<dbReference type="Pfam" id="PF07635">
    <property type="entry name" value="PSCyt1"/>
    <property type="match status" value="1"/>
</dbReference>
<dbReference type="PANTHER" id="PTHR35889:SF3">
    <property type="entry name" value="F-BOX DOMAIN-CONTAINING PROTEIN"/>
    <property type="match status" value="1"/>
</dbReference>
<proteinExistence type="predicted"/>
<dbReference type="GO" id="GO:0009055">
    <property type="term" value="F:electron transfer activity"/>
    <property type="evidence" value="ECO:0007669"/>
    <property type="project" value="InterPro"/>
</dbReference>
<evidence type="ECO:0000313" key="7">
    <source>
        <dbReference type="Proteomes" id="UP000315724"/>
    </source>
</evidence>
<keyword evidence="3" id="KW-0349">Heme</keyword>
<dbReference type="PROSITE" id="PS51007">
    <property type="entry name" value="CYTC"/>
    <property type="match status" value="1"/>
</dbReference>
<evidence type="ECO:0000256" key="3">
    <source>
        <dbReference type="PROSITE-ProRule" id="PRU00433"/>
    </source>
</evidence>
<dbReference type="RefSeq" id="WP_145202220.1">
    <property type="nucleotide sequence ID" value="NZ_CP036267.1"/>
</dbReference>
<dbReference type="InterPro" id="IPR011444">
    <property type="entry name" value="DUF1549"/>
</dbReference>
<dbReference type="Gene3D" id="2.60.120.260">
    <property type="entry name" value="Galactose-binding domain-like"/>
    <property type="match status" value="1"/>
</dbReference>
<dbReference type="GO" id="GO:0046872">
    <property type="term" value="F:metal ion binding"/>
    <property type="evidence" value="ECO:0007669"/>
    <property type="project" value="UniProtKB-KW"/>
</dbReference>
<dbReference type="OrthoDB" id="127107at2"/>
<dbReference type="AlphaFoldDB" id="A0A517QRW1"/>
<dbReference type="EC" id="4.2.2.12" evidence="6"/>
<dbReference type="Pfam" id="PF25275">
    <property type="entry name" value="Golvesin_C"/>
    <property type="match status" value="1"/>
</dbReference>
<dbReference type="InterPro" id="IPR033803">
    <property type="entry name" value="CBD-like_Golvesin-Xly"/>
</dbReference>
<protein>
    <submittedName>
        <fullName evidence="6">Xanthan lyase</fullName>
        <ecNumber evidence="6">4.2.2.12</ecNumber>
    </submittedName>
</protein>
<feature type="coiled-coil region" evidence="4">
    <location>
        <begin position="583"/>
        <end position="610"/>
    </location>
</feature>
<evidence type="ECO:0000313" key="6">
    <source>
        <dbReference type="EMBL" id="QDT34373.1"/>
    </source>
</evidence>
<dbReference type="GO" id="GO:0020037">
    <property type="term" value="F:heme binding"/>
    <property type="evidence" value="ECO:0007669"/>
    <property type="project" value="InterPro"/>
</dbReference>
<keyword evidence="6" id="KW-0456">Lyase</keyword>
<keyword evidence="4" id="KW-0175">Coiled coil</keyword>
<dbReference type="PANTHER" id="PTHR35889">
    <property type="entry name" value="CYCLOINULO-OLIGOSACCHARIDE FRUCTANOTRANSFERASE-RELATED"/>
    <property type="match status" value="1"/>
</dbReference>
<evidence type="ECO:0000256" key="1">
    <source>
        <dbReference type="ARBA" id="ARBA00022723"/>
    </source>
</evidence>
<dbReference type="Pfam" id="PF07587">
    <property type="entry name" value="PSD1"/>
    <property type="match status" value="1"/>
</dbReference>
<evidence type="ECO:0000256" key="4">
    <source>
        <dbReference type="SAM" id="Coils"/>
    </source>
</evidence>
<dbReference type="KEGG" id="tpol:Mal48_36330"/>
<sequence length="948" mass="106538">MRTCTAIVFLFVPFVSSLADDREGLDFFEKKIRPVLVKHCYECHSADSEALKGGLLVDSSPGLLKGGDSGPSLVQGKPDESLLLDALKFESFEMPPAGKLPDEVIADFERWIAMGAPDPRTEMVKHAQSTQGIDLEAGRQFWAFQLPEEHVVPDVQQVDWPRNWIDQFILHRLEEESLTPVADAERETLLRRIAYDLTGLPPSPNDVESLLYSDDENAIDGYIDRLLNSPQFGEHWGRHWLDVARYADSNGGDFNATFHNAWRYRNYVIDTFNQDRPYNEFVIEQVAGDLLDADSVEERTRQIVATGFLMFGAKMLSERDKEKLRMDVVDEQVTAIGKGFMGMTLGCARCHDHKFDPIPTTDYYAIAGILRSTQTLDGEIQKYVSNWTRQPLPMTPEHEASLTAYNEAAGRLKKSIKGVEAKLKSSEANSSQSKILKQGILVDDSKAKLIGDWKKSTYSKNFIGKGYIHDDQKDRGQKKAIFTIDVPKDGEYEVRLAFAGTNGRATNVPVTIRHAQGEESLKVDQSKQAPILTMLKPLGRFQFLKEKPVVVEISNKDANGYVLVDAIQLVSVEELNQLTEEDDTGLLAEIESLQKQLSQLKAELKELDANAPPPAPKALAVLEEKEQGDYFVCIRGEHRNLGPKVTRGFLKVANFEGAPEIEDGQSGRLALAKWLGDARHPLTARVYVNRVWHHLLGAGLVRSVDNFGHLGERPTHPLLLDQLAVKFIEHNWSTKWLVREILTSRTYQLSSQYDEQRWQADPENRLLWRAHRKPLPAESIRDSMLLATEELDFSPGGPPVANLGTLVTQNTPNDKGVKLDSTNIRTVYQPVIRNELSSLMRVFDFADPDFVSGQRAHTTVPTQALWMLNGPFIAEQSAKVADRLNQQKLSTDSEKLERLYVVILGRPPSEQETEVSLEFLNSNEVKANEAWTDLAHALFASSAFRMLD</sequence>
<keyword evidence="2 3" id="KW-0408">Iron</keyword>
<keyword evidence="7" id="KW-1185">Reference proteome</keyword>
<gene>
    <name evidence="6" type="primary">xly_2</name>
    <name evidence="6" type="ORF">Mal48_36330</name>
</gene>
<dbReference type="GO" id="GO:0047492">
    <property type="term" value="F:xanthan lyase activity"/>
    <property type="evidence" value="ECO:0007669"/>
    <property type="project" value="UniProtKB-EC"/>
</dbReference>
<name>A0A517QRW1_9PLAN</name>
<accession>A0A517QRW1</accession>
<evidence type="ECO:0000256" key="2">
    <source>
        <dbReference type="ARBA" id="ARBA00023004"/>
    </source>
</evidence>
<keyword evidence="1 3" id="KW-0479">Metal-binding</keyword>
<reference evidence="6 7" key="1">
    <citation type="submission" date="2019-02" db="EMBL/GenBank/DDBJ databases">
        <title>Deep-cultivation of Planctomycetes and their phenomic and genomic characterization uncovers novel biology.</title>
        <authorList>
            <person name="Wiegand S."/>
            <person name="Jogler M."/>
            <person name="Boedeker C."/>
            <person name="Pinto D."/>
            <person name="Vollmers J."/>
            <person name="Rivas-Marin E."/>
            <person name="Kohn T."/>
            <person name="Peeters S.H."/>
            <person name="Heuer A."/>
            <person name="Rast P."/>
            <person name="Oberbeckmann S."/>
            <person name="Bunk B."/>
            <person name="Jeske O."/>
            <person name="Meyerdierks A."/>
            <person name="Storesund J.E."/>
            <person name="Kallscheuer N."/>
            <person name="Luecker S."/>
            <person name="Lage O.M."/>
            <person name="Pohl T."/>
            <person name="Merkel B.J."/>
            <person name="Hornburger P."/>
            <person name="Mueller R.-W."/>
            <person name="Bruemmer F."/>
            <person name="Labrenz M."/>
            <person name="Spormann A.M."/>
            <person name="Op den Camp H."/>
            <person name="Overmann J."/>
            <person name="Amann R."/>
            <person name="Jetten M.S.M."/>
            <person name="Mascher T."/>
            <person name="Medema M.H."/>
            <person name="Devos D.P."/>
            <person name="Kaster A.-K."/>
            <person name="Ovreas L."/>
            <person name="Rohde M."/>
            <person name="Galperin M.Y."/>
            <person name="Jogler C."/>
        </authorList>
    </citation>
    <scope>NUCLEOTIDE SEQUENCE [LARGE SCALE GENOMIC DNA]</scope>
    <source>
        <strain evidence="6 7">Mal48</strain>
    </source>
</reference>
<dbReference type="InterPro" id="IPR011429">
    <property type="entry name" value="Cyt_c_Planctomycete-type"/>
</dbReference>
<feature type="domain" description="Cytochrome c" evidence="5">
    <location>
        <begin position="19"/>
        <end position="116"/>
    </location>
</feature>
<evidence type="ECO:0000259" key="5">
    <source>
        <dbReference type="PROSITE" id="PS51007"/>
    </source>
</evidence>
<dbReference type="InterPro" id="IPR009056">
    <property type="entry name" value="Cyt_c-like_dom"/>
</dbReference>
<organism evidence="6 7">
    <name type="scientific">Thalassoglobus polymorphus</name>
    <dbReference type="NCBI Taxonomy" id="2527994"/>
    <lineage>
        <taxon>Bacteria</taxon>
        <taxon>Pseudomonadati</taxon>
        <taxon>Planctomycetota</taxon>
        <taxon>Planctomycetia</taxon>
        <taxon>Planctomycetales</taxon>
        <taxon>Planctomycetaceae</taxon>
        <taxon>Thalassoglobus</taxon>
    </lineage>
</organism>